<proteinExistence type="predicted"/>
<dbReference type="SUPFAM" id="SSF55781">
    <property type="entry name" value="GAF domain-like"/>
    <property type="match status" value="1"/>
</dbReference>
<gene>
    <name evidence="2" type="ORF">SDC9_120719</name>
</gene>
<dbReference type="InterPro" id="IPR029016">
    <property type="entry name" value="GAF-like_dom_sf"/>
</dbReference>
<name>A0A645C9Y9_9ZZZZ</name>
<dbReference type="SMART" id="SM00065">
    <property type="entry name" value="GAF"/>
    <property type="match status" value="1"/>
</dbReference>
<dbReference type="Gene3D" id="3.30.450.40">
    <property type="match status" value="1"/>
</dbReference>
<comment type="caution">
    <text evidence="2">The sequence shown here is derived from an EMBL/GenBank/DDBJ whole genome shotgun (WGS) entry which is preliminary data.</text>
</comment>
<dbReference type="PROSITE" id="PS50113">
    <property type="entry name" value="PAC"/>
    <property type="match status" value="1"/>
</dbReference>
<organism evidence="2">
    <name type="scientific">bioreactor metagenome</name>
    <dbReference type="NCBI Taxonomy" id="1076179"/>
    <lineage>
        <taxon>unclassified sequences</taxon>
        <taxon>metagenomes</taxon>
        <taxon>ecological metagenomes</taxon>
    </lineage>
</organism>
<sequence length="377" mass="42513">MTLPDHTDLVARNGKRYRIADSAAPIRAPEGNIIGAILVFRDVTEDCANRARLQEAVMLLEYAASLVRGASFRLQVKTREVTGSRDLGELWPVENGKLIAPERWVYGEDLAQFNRAFEEMVANGNADANCIDYRSVYYGEMRYYRLRATADRGDARKSGLVGVIQDVTEYNALTRNEKLLKECFERVFRETEPLDAIRQILEIIRAGVGAFGCYLLHLDLDRHTGRCVAEAHIGGDSSLFGPSRPPYKFDLFEPWLLLLKQHRMVMLPNAEDPAQLEQVGSRSAFWGGHHVKSLYCAGVWKDNQLWGDIGVVYLARRVRFSVHDVAFLRSASQLIGLILERKVSQAGLEVALKQAENSVRNEKRLKSCLSEIISNDI</sequence>
<dbReference type="Pfam" id="PF01590">
    <property type="entry name" value="GAF"/>
    <property type="match status" value="1"/>
</dbReference>
<dbReference type="Gene3D" id="3.30.450.20">
    <property type="entry name" value="PAS domain"/>
    <property type="match status" value="1"/>
</dbReference>
<dbReference type="AlphaFoldDB" id="A0A645C9Y9"/>
<reference evidence="2" key="1">
    <citation type="submission" date="2019-08" db="EMBL/GenBank/DDBJ databases">
        <authorList>
            <person name="Kucharzyk K."/>
            <person name="Murdoch R.W."/>
            <person name="Higgins S."/>
            <person name="Loffler F."/>
        </authorList>
    </citation>
    <scope>NUCLEOTIDE SEQUENCE</scope>
</reference>
<evidence type="ECO:0000259" key="1">
    <source>
        <dbReference type="PROSITE" id="PS50113"/>
    </source>
</evidence>
<dbReference type="EMBL" id="VSSQ01025536">
    <property type="protein sequence ID" value="MPM73737.1"/>
    <property type="molecule type" value="Genomic_DNA"/>
</dbReference>
<evidence type="ECO:0000313" key="2">
    <source>
        <dbReference type="EMBL" id="MPM73737.1"/>
    </source>
</evidence>
<dbReference type="InterPro" id="IPR000700">
    <property type="entry name" value="PAS-assoc_C"/>
</dbReference>
<protein>
    <recommendedName>
        <fullName evidence="1">PAC domain-containing protein</fullName>
    </recommendedName>
</protein>
<feature type="domain" description="PAC" evidence="1">
    <location>
        <begin position="3"/>
        <end position="55"/>
    </location>
</feature>
<dbReference type="InterPro" id="IPR003018">
    <property type="entry name" value="GAF"/>
</dbReference>
<accession>A0A645C9Y9</accession>